<evidence type="ECO:0000313" key="3">
    <source>
        <dbReference type="EMBL" id="KAL3700734.1"/>
    </source>
</evidence>
<feature type="coiled-coil region" evidence="1">
    <location>
        <begin position="420"/>
        <end position="447"/>
    </location>
</feature>
<evidence type="ECO:0000256" key="1">
    <source>
        <dbReference type="SAM" id="Coils"/>
    </source>
</evidence>
<feature type="region of interest" description="Disordered" evidence="2">
    <location>
        <begin position="336"/>
        <end position="361"/>
    </location>
</feature>
<reference evidence="3 4" key="1">
    <citation type="submission" date="2024-09" db="EMBL/GenBank/DDBJ databases">
        <title>Chromosome-scale assembly of Riccia sorocarpa.</title>
        <authorList>
            <person name="Paukszto L."/>
        </authorList>
    </citation>
    <scope>NUCLEOTIDE SEQUENCE [LARGE SCALE GENOMIC DNA]</scope>
    <source>
        <strain evidence="3">LP-2024</strain>
        <tissue evidence="3">Aerial parts of the thallus</tissue>
    </source>
</reference>
<comment type="caution">
    <text evidence="3">The sequence shown here is derived from an EMBL/GenBank/DDBJ whole genome shotgun (WGS) entry which is preliminary data.</text>
</comment>
<feature type="compositionally biased region" description="Basic and acidic residues" evidence="2">
    <location>
        <begin position="139"/>
        <end position="156"/>
    </location>
</feature>
<dbReference type="Proteomes" id="UP001633002">
    <property type="component" value="Unassembled WGS sequence"/>
</dbReference>
<feature type="compositionally biased region" description="Basic and acidic residues" evidence="2">
    <location>
        <begin position="336"/>
        <end position="357"/>
    </location>
</feature>
<evidence type="ECO:0000313" key="4">
    <source>
        <dbReference type="Proteomes" id="UP001633002"/>
    </source>
</evidence>
<keyword evidence="1" id="KW-0175">Coiled coil</keyword>
<name>A0ABD3ICA8_9MARC</name>
<sequence length="455" mass="52484">MQQVIAQIEANTTDAIKCLQDENSVVLSGPPFPQTIEAKKKVAVKRALNRLGRVFTDLSTVETYTADLQEERLNSRKKLQASEAAYKELEESTSNMRDELDTCQARLKDMTSRLRDGEDRIKLLSRELETAKLSPQVASKDRISTQERMRSKDVDKGPKVRMDEYLQLVATEESLRAENEKLKKEHMAAVKEKETRENNQRNASLANVERYKEVIAKVTADNMVFLMKLKQSEAALSAAQTRAQDLEKEVEKSRRQWLEEASAEVRGIILDSLRKVEVCEANLRELETERELHVEEWDAKLKAAYEKLDKVTASRDWHEKRLVEFSEKYKTLEEEKLKMQQRSETDSRHRQHAEAESRSLINNLRESKEKLASVSSELAAALKEIEGKKQDLIEKDFEIKELVVQLGKANDQLQTQLKVNAVLMKKKEAVEWELMEAEAQRDKLKESGHSQRVQF</sequence>
<dbReference type="AlphaFoldDB" id="A0ABD3ICA8"/>
<gene>
    <name evidence="3" type="ORF">R1sor_018756</name>
</gene>
<proteinExistence type="predicted"/>
<organism evidence="3 4">
    <name type="scientific">Riccia sorocarpa</name>
    <dbReference type="NCBI Taxonomy" id="122646"/>
    <lineage>
        <taxon>Eukaryota</taxon>
        <taxon>Viridiplantae</taxon>
        <taxon>Streptophyta</taxon>
        <taxon>Embryophyta</taxon>
        <taxon>Marchantiophyta</taxon>
        <taxon>Marchantiopsida</taxon>
        <taxon>Marchantiidae</taxon>
        <taxon>Marchantiales</taxon>
        <taxon>Ricciaceae</taxon>
        <taxon>Riccia</taxon>
    </lineage>
</organism>
<feature type="coiled-coil region" evidence="1">
    <location>
        <begin position="165"/>
        <end position="199"/>
    </location>
</feature>
<dbReference type="EMBL" id="JBJQOH010000001">
    <property type="protein sequence ID" value="KAL3700734.1"/>
    <property type="molecule type" value="Genomic_DNA"/>
</dbReference>
<accession>A0ABD3ICA8</accession>
<feature type="region of interest" description="Disordered" evidence="2">
    <location>
        <begin position="135"/>
        <end position="156"/>
    </location>
</feature>
<evidence type="ECO:0000256" key="2">
    <source>
        <dbReference type="SAM" id="MobiDB-lite"/>
    </source>
</evidence>
<keyword evidence="4" id="KW-1185">Reference proteome</keyword>
<protein>
    <submittedName>
        <fullName evidence="3">Uncharacterized protein</fullName>
    </submittedName>
</protein>
<feature type="coiled-coil region" evidence="1">
    <location>
        <begin position="72"/>
        <end position="134"/>
    </location>
</feature>